<dbReference type="SUPFAM" id="SSF52540">
    <property type="entry name" value="P-loop containing nucleoside triphosphate hydrolases"/>
    <property type="match status" value="1"/>
</dbReference>
<organism evidence="2 3">
    <name type="scientific">Entomortierella parvispora</name>
    <dbReference type="NCBI Taxonomy" id="205924"/>
    <lineage>
        <taxon>Eukaryota</taxon>
        <taxon>Fungi</taxon>
        <taxon>Fungi incertae sedis</taxon>
        <taxon>Mucoromycota</taxon>
        <taxon>Mortierellomycotina</taxon>
        <taxon>Mortierellomycetes</taxon>
        <taxon>Mortierellales</taxon>
        <taxon>Mortierellaceae</taxon>
        <taxon>Entomortierella</taxon>
    </lineage>
</organism>
<evidence type="ECO:0000313" key="2">
    <source>
        <dbReference type="EMBL" id="GJJ67765.1"/>
    </source>
</evidence>
<dbReference type="OrthoDB" id="3136213at2759"/>
<dbReference type="Pfam" id="PF13646">
    <property type="entry name" value="HEAT_2"/>
    <property type="match status" value="2"/>
</dbReference>
<dbReference type="Gene3D" id="1.25.10.10">
    <property type="entry name" value="Leucine-rich Repeat Variant"/>
    <property type="match status" value="3"/>
</dbReference>
<protein>
    <recommendedName>
        <fullName evidence="1">NACHT domain-containing protein</fullName>
    </recommendedName>
</protein>
<dbReference type="EMBL" id="BQFW01000001">
    <property type="protein sequence ID" value="GJJ67765.1"/>
    <property type="molecule type" value="Genomic_DNA"/>
</dbReference>
<evidence type="ECO:0000313" key="3">
    <source>
        <dbReference type="Proteomes" id="UP000827284"/>
    </source>
</evidence>
<dbReference type="InterPro" id="IPR011989">
    <property type="entry name" value="ARM-like"/>
</dbReference>
<dbReference type="Pfam" id="PF23238">
    <property type="entry name" value="DUF7068"/>
    <property type="match status" value="1"/>
</dbReference>
<dbReference type="InterPro" id="IPR056251">
    <property type="entry name" value="Arm_rpt_dom"/>
</dbReference>
<dbReference type="InterPro" id="IPR007111">
    <property type="entry name" value="NACHT_NTPase"/>
</dbReference>
<proteinExistence type="predicted"/>
<reference evidence="2" key="2">
    <citation type="journal article" date="2022" name="Microbiol. Resour. Announc.">
        <title>Whole-Genome Sequence of Entomortierella parvispora E1425, a Mucoromycotan Fungus Associated with Burkholderiaceae-Related Endosymbiotic Bacteria.</title>
        <authorList>
            <person name="Herlambang A."/>
            <person name="Guo Y."/>
            <person name="Takashima Y."/>
            <person name="Narisawa K."/>
            <person name="Ohta H."/>
            <person name="Nishizawa T."/>
        </authorList>
    </citation>
    <scope>NUCLEOTIDE SEQUENCE</scope>
    <source>
        <strain evidence="2">E1425</strain>
    </source>
</reference>
<reference evidence="2" key="1">
    <citation type="submission" date="2021-11" db="EMBL/GenBank/DDBJ databases">
        <authorList>
            <person name="Herlambang A."/>
            <person name="Guo Y."/>
            <person name="Takashima Y."/>
            <person name="Nishizawa T."/>
        </authorList>
    </citation>
    <scope>NUCLEOTIDE SEQUENCE</scope>
    <source>
        <strain evidence="2">E1425</strain>
    </source>
</reference>
<feature type="domain" description="NACHT" evidence="1">
    <location>
        <begin position="810"/>
        <end position="938"/>
    </location>
</feature>
<dbReference type="PANTHER" id="PTHR46312">
    <property type="entry name" value="NACHT DOMAIN-CONTAINING PROTEIN"/>
    <property type="match status" value="1"/>
</dbReference>
<name>A0A9P3LRP0_9FUNG</name>
<dbReference type="InterPro" id="IPR027417">
    <property type="entry name" value="P-loop_NTPase"/>
</dbReference>
<dbReference type="InterPro" id="IPR016024">
    <property type="entry name" value="ARM-type_fold"/>
</dbReference>
<sequence length="1842" mass="205822">MSHPLPCHRRWYMLATLLPGHECNNCQTSVQQSQPTKQQQVVKPTLVDDGNTHPPRKLDMPYLSAQDALMQAKANTEGVRKARGSEFEVMKHYRAAKKALANVDVIRTDPTHLEEMIVAFLDLAAALDHAGKQFQEKATKCRLQADPLRQSRDERMRFYSATIAPSLMGAGFSTAIAQAGINYWSSSAATINSASTATFCTTSTETMSSAASTPQYLPTISSQAAVSIVAGTVDSGSPSFFSDNVVPEFPFFPLPSKGESLGSTRQLAYCLALLQPSLQEDKLPPDELKWRLNTLNDSEEKERLERLSVQVIQSFAKDIMKNATAIAEVIHLAPVLNRDHSRFLIKTFIDTVNESEILHLHSLDGLAKAIQGAAPGSMEPNDLVTILRCLHRRLQSIHSMDRQYHILLLAASRVLDAMVDADVGDVDRVNLHGPLSELLRGSESSDNPYLAFQAKYATQALLNVSDDDDIWHAGFRRLWLVLKGGAGLAKIPDPRELKDILESLERLYDVGKAGVRNLKGILRTIEDGGTSTFTVKEGLKFKSAWYRALRTAEWYIETGRLVQFKELVTTTPCRHQFIFQWGICQLLGQFAVHTQWSLNSRQDAISFLGALYMDNGLWIRQEKIDQVVFDVLINVLSNNDMHFEVAKSLLEEVRKLNTHLNSTSHQQLPFCINDKSASSSGRYSTNISLIKAVQDRNHRHAKIESFPGPILSPSLDRIHRALRIYHAPDLFIFRVSGEELDLETCFVNLAIVQASEHRQKEKEKLKEQAAVFLRMPSSERVQNTDTQSLIPLEQLFNKRNLRNGQEGIPERILVQGRAGIGKTTLCKKLVHAHQSGLWKELFDTVVWIPLRHLRGLKIRSLQDLFRKMVFISEDFDEEQEALAHALTICAQRGRVLFILDGLDEIGADAKRDEGKAFRSFLKNLLQQQHVVITSRPSGLDSKLLPSIDLELETVGFSQQNVNDFVLKVLAPEPARKVQDFIQQTPLIQGLINIPVQLDVICFSWDSLPKDGTAITMTQLYQLMVRKLWCKDALLLKKTIGGMNLTEEQIVDLKPKRIDKLMAIELQHLGHLAFKGMTNNHQIEFDKEDLLRAFEDLEDETDNNQHLSPPQLFQILKQTSFLHTADSDLDSKNSSSRQAWHFPHLTFQEFFAATWIARHFQPQQPHFSAGMMTTEALTVFVHRHKYDPQYEIVWSMMAVREALESELMRWLYLEMRTRQNNFGRSMLGCRLSFPEDLLVEAIGSAHSSKISLIHTLGSRSVLSESATQALISVFKDDNENIRTAAASALGKQLLLSESVIQYLITLLKDDDTRVRSSAASVLGMQSLLSESAIQSLLSALKDDDWQVRSLAISVLGKHPLLPESVHRAAIATLKDDDKNVRASAASALGRQSLLRKSVVQPLVATLRDYDKDVRSSAVLALSKQSSLPGSAILSLVVSLKDDEKIVRSSAISALLKHSPLQESAIQLLITTLKDGDKNVRSSAVSVLLEQPPLQESAVHSLIGTLKDDDKDVRSLTASSLLEQSPLQESSILSLIAAFKADDEVIRLSAITTLLKQSPLQEAAIESLVTTLKGCDENARYSATLVLLKQSRMQEPAIQSLIAALKEEDDEVRFSAASVLLKQSPLSESAMQSIITILRDHRYQIRLSASSVLFEQPELRDSEIQSLIATVQDDNVHVRHSAITALIKYSPLPESVIDSIAVTLKSLKNLHENVDLAEVLTFGHASFLQESSIRFMIAVLTDNDRNVRHYGSLFIGGHHRQLLSSIPQLSEEEIDSLFNNHLFLYSCDNVISLQAHDSGLRLYTEQGELEQQLVPEGSSTQGPIPSIFKAVQQRALDSTNPTRC</sequence>
<gene>
    <name evidence="2" type="ORF">EMPS_00111</name>
</gene>
<dbReference type="SUPFAM" id="SSF48371">
    <property type="entry name" value="ARM repeat"/>
    <property type="match status" value="1"/>
</dbReference>
<dbReference type="Proteomes" id="UP000827284">
    <property type="component" value="Unassembled WGS sequence"/>
</dbReference>
<comment type="caution">
    <text evidence="2">The sequence shown here is derived from an EMBL/GenBank/DDBJ whole genome shotgun (WGS) entry which is preliminary data.</text>
</comment>
<dbReference type="Gene3D" id="3.40.50.300">
    <property type="entry name" value="P-loop containing nucleotide triphosphate hydrolases"/>
    <property type="match status" value="1"/>
</dbReference>
<dbReference type="Pfam" id="PF23948">
    <property type="entry name" value="ARM_5"/>
    <property type="match status" value="1"/>
</dbReference>
<dbReference type="InterPro" id="IPR055496">
    <property type="entry name" value="DUF7068"/>
</dbReference>
<accession>A0A9P3LRP0</accession>
<evidence type="ECO:0000259" key="1">
    <source>
        <dbReference type="PROSITE" id="PS50837"/>
    </source>
</evidence>
<keyword evidence="3" id="KW-1185">Reference proteome</keyword>
<dbReference type="PANTHER" id="PTHR46312:SF2">
    <property type="entry name" value="NUCLEOTIDE-BINDING OLIGOMERIZATION DOMAIN-CONTAINING PROTEIN 2-LIKE"/>
    <property type="match status" value="1"/>
</dbReference>
<dbReference type="PROSITE" id="PS50837">
    <property type="entry name" value="NACHT"/>
    <property type="match status" value="1"/>
</dbReference>
<dbReference type="Pfam" id="PF05729">
    <property type="entry name" value="NACHT"/>
    <property type="match status" value="1"/>
</dbReference>